<name>A0A200R1A5_MACCD</name>
<evidence type="ECO:0000256" key="1">
    <source>
        <dbReference type="SAM" id="MobiDB-lite"/>
    </source>
</evidence>
<sequence>MPSSQDLRRLVNGASLIGKEFTKRSQVINSAISGDLQTLISSSAKRALLSATDLAGLTKGKIREFAYPRSKENVVYFTDSSEETLTSKLPPSPPPAAAEQRQHKIISSNQGVETSSTSRPDDHGEVPHQINSTDKKTEGIVFHSETLVDTVTSAENVQNSENPKEDNLVQEFKSDHLGVKKDTTGEVAISQEVKKRRRRERKVPSTSFGRALGFAGLGAGLVWGTIQESTKRLVYGTPVSENKQSALSPFLSEQNAERLALALCRMRGAALKVGQMLSIQDESLVPAPILAALDIVRQGADVMPKSQLNQVLVAELGPGWTSKLQSFDYEPLAAASIGQVM</sequence>
<dbReference type="OMA" id="AYPRSKE"/>
<gene>
    <name evidence="3" type="ORF">BVC80_8481g1</name>
</gene>
<protein>
    <submittedName>
        <fullName evidence="3">UbiB domain</fullName>
    </submittedName>
</protein>
<dbReference type="OrthoDB" id="201153at2759"/>
<dbReference type="Pfam" id="PF03109">
    <property type="entry name" value="ABC1"/>
    <property type="match status" value="1"/>
</dbReference>
<dbReference type="PANTHER" id="PTHR43851">
    <property type="match status" value="1"/>
</dbReference>
<feature type="compositionally biased region" description="Polar residues" evidence="1">
    <location>
        <begin position="107"/>
        <end position="118"/>
    </location>
</feature>
<accession>A0A200R1A5</accession>
<dbReference type="Proteomes" id="UP000195402">
    <property type="component" value="Unassembled WGS sequence"/>
</dbReference>
<dbReference type="EMBL" id="MVGT01000501">
    <property type="protein sequence ID" value="OVA16461.1"/>
    <property type="molecule type" value="Genomic_DNA"/>
</dbReference>
<reference evidence="3 4" key="1">
    <citation type="journal article" date="2017" name="Mol. Plant">
        <title>The Genome of Medicinal Plant Macleaya cordata Provides New Insights into Benzylisoquinoline Alkaloids Metabolism.</title>
        <authorList>
            <person name="Liu X."/>
            <person name="Liu Y."/>
            <person name="Huang P."/>
            <person name="Ma Y."/>
            <person name="Qing Z."/>
            <person name="Tang Q."/>
            <person name="Cao H."/>
            <person name="Cheng P."/>
            <person name="Zheng Y."/>
            <person name="Yuan Z."/>
            <person name="Zhou Y."/>
            <person name="Liu J."/>
            <person name="Tang Z."/>
            <person name="Zhuo Y."/>
            <person name="Zhang Y."/>
            <person name="Yu L."/>
            <person name="Huang J."/>
            <person name="Yang P."/>
            <person name="Peng Q."/>
            <person name="Zhang J."/>
            <person name="Jiang W."/>
            <person name="Zhang Z."/>
            <person name="Lin K."/>
            <person name="Ro D.K."/>
            <person name="Chen X."/>
            <person name="Xiong X."/>
            <person name="Shang Y."/>
            <person name="Huang S."/>
            <person name="Zeng J."/>
        </authorList>
    </citation>
    <scope>NUCLEOTIDE SEQUENCE [LARGE SCALE GENOMIC DNA]</scope>
    <source>
        <strain evidence="4">cv. BLH2017</strain>
        <tissue evidence="3">Root</tissue>
    </source>
</reference>
<evidence type="ECO:0000313" key="3">
    <source>
        <dbReference type="EMBL" id="OVA16461.1"/>
    </source>
</evidence>
<keyword evidence="4" id="KW-1185">Reference proteome</keyword>
<evidence type="ECO:0000313" key="4">
    <source>
        <dbReference type="Proteomes" id="UP000195402"/>
    </source>
</evidence>
<evidence type="ECO:0000259" key="2">
    <source>
        <dbReference type="Pfam" id="PF03109"/>
    </source>
</evidence>
<dbReference type="GO" id="GO:0006744">
    <property type="term" value="P:ubiquinone biosynthetic process"/>
    <property type="evidence" value="ECO:0007669"/>
    <property type="project" value="TreeGrafter"/>
</dbReference>
<comment type="caution">
    <text evidence="3">The sequence shown here is derived from an EMBL/GenBank/DDBJ whole genome shotgun (WGS) entry which is preliminary data.</text>
</comment>
<feature type="region of interest" description="Disordered" evidence="1">
    <location>
        <begin position="107"/>
        <end position="131"/>
    </location>
</feature>
<dbReference type="InterPro" id="IPR051409">
    <property type="entry name" value="Atypical_kinase_ADCK"/>
</dbReference>
<dbReference type="STRING" id="56857.A0A200R1A5"/>
<dbReference type="InterPro" id="IPR004147">
    <property type="entry name" value="ABC1_dom"/>
</dbReference>
<dbReference type="AlphaFoldDB" id="A0A200R1A5"/>
<dbReference type="PANTHER" id="PTHR43851:SF3">
    <property type="entry name" value="COENZYME Q8"/>
    <property type="match status" value="1"/>
</dbReference>
<organism evidence="3 4">
    <name type="scientific">Macleaya cordata</name>
    <name type="common">Five-seeded plume-poppy</name>
    <name type="synonym">Bocconia cordata</name>
    <dbReference type="NCBI Taxonomy" id="56857"/>
    <lineage>
        <taxon>Eukaryota</taxon>
        <taxon>Viridiplantae</taxon>
        <taxon>Streptophyta</taxon>
        <taxon>Embryophyta</taxon>
        <taxon>Tracheophyta</taxon>
        <taxon>Spermatophyta</taxon>
        <taxon>Magnoliopsida</taxon>
        <taxon>Ranunculales</taxon>
        <taxon>Papaveraceae</taxon>
        <taxon>Papaveroideae</taxon>
        <taxon>Macleaya</taxon>
    </lineage>
</organism>
<feature type="domain" description="ABC1 atypical kinase-like" evidence="2">
    <location>
        <begin position="296"/>
        <end position="340"/>
    </location>
</feature>
<dbReference type="InParanoid" id="A0A200R1A5"/>
<proteinExistence type="predicted"/>